<keyword evidence="4" id="KW-1185">Reference proteome</keyword>
<dbReference type="Proteomes" id="UP000015106">
    <property type="component" value="Chromosome 3"/>
</dbReference>
<evidence type="ECO:0000256" key="2">
    <source>
        <dbReference type="SAM" id="Phobius"/>
    </source>
</evidence>
<proteinExistence type="predicted"/>
<name>A0A8R7TUI4_TRIUA</name>
<keyword evidence="2" id="KW-1133">Transmembrane helix</keyword>
<reference evidence="4" key="1">
    <citation type="journal article" date="2013" name="Nature">
        <title>Draft genome of the wheat A-genome progenitor Triticum urartu.</title>
        <authorList>
            <person name="Ling H.Q."/>
            <person name="Zhao S."/>
            <person name="Liu D."/>
            <person name="Wang J."/>
            <person name="Sun H."/>
            <person name="Zhang C."/>
            <person name="Fan H."/>
            <person name="Li D."/>
            <person name="Dong L."/>
            <person name="Tao Y."/>
            <person name="Gao C."/>
            <person name="Wu H."/>
            <person name="Li Y."/>
            <person name="Cui Y."/>
            <person name="Guo X."/>
            <person name="Zheng S."/>
            <person name="Wang B."/>
            <person name="Yu K."/>
            <person name="Liang Q."/>
            <person name="Yang W."/>
            <person name="Lou X."/>
            <person name="Chen J."/>
            <person name="Feng M."/>
            <person name="Jian J."/>
            <person name="Zhang X."/>
            <person name="Luo G."/>
            <person name="Jiang Y."/>
            <person name="Liu J."/>
            <person name="Wang Z."/>
            <person name="Sha Y."/>
            <person name="Zhang B."/>
            <person name="Wu H."/>
            <person name="Tang D."/>
            <person name="Shen Q."/>
            <person name="Xue P."/>
            <person name="Zou S."/>
            <person name="Wang X."/>
            <person name="Liu X."/>
            <person name="Wang F."/>
            <person name="Yang Y."/>
            <person name="An X."/>
            <person name="Dong Z."/>
            <person name="Zhang K."/>
            <person name="Zhang X."/>
            <person name="Luo M.C."/>
            <person name="Dvorak J."/>
            <person name="Tong Y."/>
            <person name="Wang J."/>
            <person name="Yang H."/>
            <person name="Li Z."/>
            <person name="Wang D."/>
            <person name="Zhang A."/>
            <person name="Wang J."/>
        </authorList>
    </citation>
    <scope>NUCLEOTIDE SEQUENCE</scope>
    <source>
        <strain evidence="4">cv. G1812</strain>
    </source>
</reference>
<feature type="region of interest" description="Disordered" evidence="1">
    <location>
        <begin position="22"/>
        <end position="42"/>
    </location>
</feature>
<feature type="transmembrane region" description="Helical" evidence="2">
    <location>
        <begin position="228"/>
        <end position="253"/>
    </location>
</feature>
<dbReference type="AlphaFoldDB" id="A0A8R7TUI4"/>
<accession>A0A8R7TUI4</accession>
<reference evidence="3" key="3">
    <citation type="submission" date="2022-06" db="UniProtKB">
        <authorList>
            <consortium name="EnsemblPlants"/>
        </authorList>
    </citation>
    <scope>IDENTIFICATION</scope>
</reference>
<keyword evidence="2" id="KW-0812">Transmembrane</keyword>
<evidence type="ECO:0000256" key="1">
    <source>
        <dbReference type="SAM" id="MobiDB-lite"/>
    </source>
</evidence>
<keyword evidence="2" id="KW-0472">Membrane</keyword>
<evidence type="ECO:0000313" key="3">
    <source>
        <dbReference type="EnsemblPlants" id="TuG1812G0300002034.01.T01.cds455835"/>
    </source>
</evidence>
<dbReference type="Gramene" id="TuG1812G0300002034.01.T01">
    <property type="protein sequence ID" value="TuG1812G0300002034.01.T01.cds455835"/>
    <property type="gene ID" value="TuG1812G0300002034.01"/>
</dbReference>
<reference evidence="3" key="2">
    <citation type="submission" date="2018-03" db="EMBL/GenBank/DDBJ databases">
        <title>The Triticum urartu genome reveals the dynamic nature of wheat genome evolution.</title>
        <authorList>
            <person name="Ling H."/>
            <person name="Ma B."/>
            <person name="Shi X."/>
            <person name="Liu H."/>
            <person name="Dong L."/>
            <person name="Sun H."/>
            <person name="Cao Y."/>
            <person name="Gao Q."/>
            <person name="Zheng S."/>
            <person name="Li Y."/>
            <person name="Yu Y."/>
            <person name="Du H."/>
            <person name="Qi M."/>
            <person name="Li Y."/>
            <person name="Yu H."/>
            <person name="Cui Y."/>
            <person name="Wang N."/>
            <person name="Chen C."/>
            <person name="Wu H."/>
            <person name="Zhao Y."/>
            <person name="Zhang J."/>
            <person name="Li Y."/>
            <person name="Zhou W."/>
            <person name="Zhang B."/>
            <person name="Hu W."/>
            <person name="Eijk M."/>
            <person name="Tang J."/>
            <person name="Witsenboer H."/>
            <person name="Zhao S."/>
            <person name="Li Z."/>
            <person name="Zhang A."/>
            <person name="Wang D."/>
            <person name="Liang C."/>
        </authorList>
    </citation>
    <scope>NUCLEOTIDE SEQUENCE [LARGE SCALE GENOMIC DNA]</scope>
    <source>
        <strain evidence="3">cv. G1812</strain>
    </source>
</reference>
<dbReference type="EnsemblPlants" id="TuG1812G0300002034.01.T01">
    <property type="protein sequence ID" value="TuG1812G0300002034.01.T01.cds455835"/>
    <property type="gene ID" value="TuG1812G0300002034.01"/>
</dbReference>
<protein>
    <submittedName>
        <fullName evidence="3">Uncharacterized protein</fullName>
    </submittedName>
</protein>
<sequence>MSRIGQHRSRRCREDGRLNLLRRPLPSTTPRAPAPRGVRRRASAATLLDRSRRLRDGGSRCGGCCCSGVDVVLVRGVAPGAVALEGRAPDVARDVVDGALVRALEGEGGALRGDAGGADAVLLLEAAQLLDELVLGEVEGELAADLLVEGPRVVLVRREGGAPARRELEEPAQDEQLLLVRPQPLEQPPRVLRRTRPLRRRRRSCTGAGWVGEGGGWRRRGRAVGERWGRGLLGSGGGGVVGGVAVGALLVLVGGGGGAGAGGRGGGHGG</sequence>
<organism evidence="3 4">
    <name type="scientific">Triticum urartu</name>
    <name type="common">Red wild einkorn</name>
    <name type="synonym">Crithodium urartu</name>
    <dbReference type="NCBI Taxonomy" id="4572"/>
    <lineage>
        <taxon>Eukaryota</taxon>
        <taxon>Viridiplantae</taxon>
        <taxon>Streptophyta</taxon>
        <taxon>Embryophyta</taxon>
        <taxon>Tracheophyta</taxon>
        <taxon>Spermatophyta</taxon>
        <taxon>Magnoliopsida</taxon>
        <taxon>Liliopsida</taxon>
        <taxon>Poales</taxon>
        <taxon>Poaceae</taxon>
        <taxon>BOP clade</taxon>
        <taxon>Pooideae</taxon>
        <taxon>Triticodae</taxon>
        <taxon>Triticeae</taxon>
        <taxon>Triticinae</taxon>
        <taxon>Triticum</taxon>
    </lineage>
</organism>
<evidence type="ECO:0000313" key="4">
    <source>
        <dbReference type="Proteomes" id="UP000015106"/>
    </source>
</evidence>